<name>A0A1S2PPW1_9ACTN</name>
<protein>
    <recommendedName>
        <fullName evidence="4">HTH araC/xylS-type domain-containing protein</fullName>
    </recommendedName>
</protein>
<evidence type="ECO:0000256" key="2">
    <source>
        <dbReference type="ARBA" id="ARBA00023125"/>
    </source>
</evidence>
<accession>A0A1S2PPW1</accession>
<evidence type="ECO:0000313" key="5">
    <source>
        <dbReference type="EMBL" id="OIJ95632.1"/>
    </source>
</evidence>
<keyword evidence="6" id="KW-1185">Reference proteome</keyword>
<organism evidence="5 6">
    <name type="scientific">Streptomyces colonosanans</name>
    <dbReference type="NCBI Taxonomy" id="1428652"/>
    <lineage>
        <taxon>Bacteria</taxon>
        <taxon>Bacillati</taxon>
        <taxon>Actinomycetota</taxon>
        <taxon>Actinomycetes</taxon>
        <taxon>Kitasatosporales</taxon>
        <taxon>Streptomycetaceae</taxon>
        <taxon>Streptomyces</taxon>
    </lineage>
</organism>
<proteinExistence type="predicted"/>
<feature type="domain" description="HTH araC/xylS-type" evidence="4">
    <location>
        <begin position="3"/>
        <end position="104"/>
    </location>
</feature>
<dbReference type="Gene3D" id="1.10.10.60">
    <property type="entry name" value="Homeodomain-like"/>
    <property type="match status" value="1"/>
</dbReference>
<evidence type="ECO:0000256" key="1">
    <source>
        <dbReference type="ARBA" id="ARBA00023015"/>
    </source>
</evidence>
<dbReference type="InterPro" id="IPR018060">
    <property type="entry name" value="HTH_AraC"/>
</dbReference>
<dbReference type="PROSITE" id="PS01124">
    <property type="entry name" value="HTH_ARAC_FAMILY_2"/>
    <property type="match status" value="1"/>
</dbReference>
<dbReference type="GO" id="GO:0043565">
    <property type="term" value="F:sequence-specific DNA binding"/>
    <property type="evidence" value="ECO:0007669"/>
    <property type="project" value="InterPro"/>
</dbReference>
<dbReference type="GO" id="GO:0003700">
    <property type="term" value="F:DNA-binding transcription factor activity"/>
    <property type="evidence" value="ECO:0007669"/>
    <property type="project" value="InterPro"/>
</dbReference>
<dbReference type="EMBL" id="MLYP01000022">
    <property type="protein sequence ID" value="OIJ95632.1"/>
    <property type="molecule type" value="Genomic_DNA"/>
</dbReference>
<dbReference type="PANTHER" id="PTHR43280:SF31">
    <property type="entry name" value="TRANSCRIPTIONAL REGULATORY PROTEIN"/>
    <property type="match status" value="1"/>
</dbReference>
<keyword evidence="2" id="KW-0238">DNA-binding</keyword>
<evidence type="ECO:0000256" key="3">
    <source>
        <dbReference type="ARBA" id="ARBA00023163"/>
    </source>
</evidence>
<evidence type="ECO:0000259" key="4">
    <source>
        <dbReference type="PROSITE" id="PS01124"/>
    </source>
</evidence>
<dbReference type="Proteomes" id="UP000179935">
    <property type="component" value="Unassembled WGS sequence"/>
</dbReference>
<dbReference type="SUPFAM" id="SSF46689">
    <property type="entry name" value="Homeodomain-like"/>
    <property type="match status" value="1"/>
</dbReference>
<dbReference type="Pfam" id="PF12833">
    <property type="entry name" value="HTH_18"/>
    <property type="match status" value="1"/>
</dbReference>
<reference evidence="5 6" key="1">
    <citation type="submission" date="2016-10" db="EMBL/GenBank/DDBJ databases">
        <title>Genome sequence of Streptomyces sp. MUSC 93.</title>
        <authorList>
            <person name="Lee L.-H."/>
            <person name="Ser H.-L."/>
            <person name="Law J.W.-F."/>
        </authorList>
    </citation>
    <scope>NUCLEOTIDE SEQUENCE [LARGE SCALE GENOMIC DNA]</scope>
    <source>
        <strain evidence="5 6">MUSC 93</strain>
    </source>
</reference>
<keyword evidence="3" id="KW-0804">Transcription</keyword>
<dbReference type="PANTHER" id="PTHR43280">
    <property type="entry name" value="ARAC-FAMILY TRANSCRIPTIONAL REGULATOR"/>
    <property type="match status" value="1"/>
</dbReference>
<gene>
    <name evidence="5" type="ORF">BIV24_08495</name>
</gene>
<dbReference type="InterPro" id="IPR009057">
    <property type="entry name" value="Homeodomain-like_sf"/>
</dbReference>
<dbReference type="AlphaFoldDB" id="A0A1S2PPW1"/>
<dbReference type="SMART" id="SM00342">
    <property type="entry name" value="HTH_ARAC"/>
    <property type="match status" value="1"/>
</dbReference>
<sequence length="114" mass="13140">MVSVILDFIDLHLTDADLSPKTIARAHHISVRYLHRLFKEGGTTVGRWIQHRRLEGCRRALTFRRWENVTIGAVANRWGFQSAAHFSRVFRAAYGMSPQEWRETVGHGCQPIRG</sequence>
<keyword evidence="1" id="KW-0805">Transcription regulation</keyword>
<evidence type="ECO:0000313" key="6">
    <source>
        <dbReference type="Proteomes" id="UP000179935"/>
    </source>
</evidence>
<dbReference type="InterPro" id="IPR020449">
    <property type="entry name" value="Tscrpt_reg_AraC-type_HTH"/>
</dbReference>
<comment type="caution">
    <text evidence="5">The sequence shown here is derived from an EMBL/GenBank/DDBJ whole genome shotgun (WGS) entry which is preliminary data.</text>
</comment>
<dbReference type="STRING" id="1428652.BIV24_08495"/>
<dbReference type="PRINTS" id="PR00032">
    <property type="entry name" value="HTHARAC"/>
</dbReference>